<dbReference type="SUPFAM" id="SSF57850">
    <property type="entry name" value="RING/U-box"/>
    <property type="match status" value="1"/>
</dbReference>
<gene>
    <name evidence="1" type="ORF">S01H1_52266</name>
</gene>
<organism evidence="1">
    <name type="scientific">marine sediment metagenome</name>
    <dbReference type="NCBI Taxonomy" id="412755"/>
    <lineage>
        <taxon>unclassified sequences</taxon>
        <taxon>metagenomes</taxon>
        <taxon>ecological metagenomes</taxon>
    </lineage>
</organism>
<evidence type="ECO:0008006" key="2">
    <source>
        <dbReference type="Google" id="ProtNLM"/>
    </source>
</evidence>
<accession>X0VAS3</accession>
<evidence type="ECO:0000313" key="1">
    <source>
        <dbReference type="EMBL" id="GAG15224.1"/>
    </source>
</evidence>
<reference evidence="1" key="1">
    <citation type="journal article" date="2014" name="Front. Microbiol.">
        <title>High frequency of phylogenetically diverse reductive dehalogenase-homologous genes in deep subseafloor sedimentary metagenomes.</title>
        <authorList>
            <person name="Kawai M."/>
            <person name="Futagami T."/>
            <person name="Toyoda A."/>
            <person name="Takaki Y."/>
            <person name="Nishi S."/>
            <person name="Hori S."/>
            <person name="Arai W."/>
            <person name="Tsubouchi T."/>
            <person name="Morono Y."/>
            <person name="Uchiyama I."/>
            <person name="Ito T."/>
            <person name="Fujiyama A."/>
            <person name="Inagaki F."/>
            <person name="Takami H."/>
        </authorList>
    </citation>
    <scope>NUCLEOTIDE SEQUENCE</scope>
    <source>
        <strain evidence="1">Expedition CK06-06</strain>
    </source>
</reference>
<name>X0VAS3_9ZZZZ</name>
<dbReference type="InterPro" id="IPR013083">
    <property type="entry name" value="Znf_RING/FYVE/PHD"/>
</dbReference>
<dbReference type="EMBL" id="BARS01033779">
    <property type="protein sequence ID" value="GAG15224.1"/>
    <property type="molecule type" value="Genomic_DNA"/>
</dbReference>
<protein>
    <recommendedName>
        <fullName evidence="2">RING-type domain-containing protein</fullName>
    </recommendedName>
</protein>
<sequence>ADLLRVHDLTKDLEQHLLQLRLLADYKKCLICFSDTDTISKASFYVTGRYCPNCNAPFHIYCLALWAETQKDKNLKLSRTCKCPHCYYLLKIPKEVIQMLNLKNLSDQSIPRRIISQRVYTAHAELTNISNLGKTAMDSSCPICDYIFEENQKLVQCVCGTLYHIDCFQKLWNTQCKDCGVKIKI</sequence>
<feature type="non-terminal residue" evidence="1">
    <location>
        <position position="1"/>
    </location>
</feature>
<proteinExistence type="predicted"/>
<dbReference type="Gene3D" id="3.30.40.10">
    <property type="entry name" value="Zinc/RING finger domain, C3HC4 (zinc finger)"/>
    <property type="match status" value="2"/>
</dbReference>
<dbReference type="AlphaFoldDB" id="X0VAS3"/>
<comment type="caution">
    <text evidence="1">The sequence shown here is derived from an EMBL/GenBank/DDBJ whole genome shotgun (WGS) entry which is preliminary data.</text>
</comment>